<dbReference type="InterPro" id="IPR024072">
    <property type="entry name" value="DHFR-like_dom_sf"/>
</dbReference>
<dbReference type="GO" id="GO:0046655">
    <property type="term" value="P:folic acid metabolic process"/>
    <property type="evidence" value="ECO:0007669"/>
    <property type="project" value="TreeGrafter"/>
</dbReference>
<dbReference type="PROSITE" id="PS51330">
    <property type="entry name" value="DHFR_2"/>
    <property type="match status" value="1"/>
</dbReference>
<evidence type="ECO:0000256" key="7">
    <source>
        <dbReference type="RuleBase" id="RU004474"/>
    </source>
</evidence>
<protein>
    <recommendedName>
        <fullName evidence="3">Dihydrofolate reductase</fullName>
        <ecNumber evidence="2">1.5.1.3</ecNumber>
    </recommendedName>
</protein>
<dbReference type="GO" id="GO:0005739">
    <property type="term" value="C:mitochondrion"/>
    <property type="evidence" value="ECO:0007669"/>
    <property type="project" value="TreeGrafter"/>
</dbReference>
<dbReference type="InterPro" id="IPR017925">
    <property type="entry name" value="DHFR_CS"/>
</dbReference>
<evidence type="ECO:0000256" key="5">
    <source>
        <dbReference type="ARBA" id="ARBA00022857"/>
    </source>
</evidence>
<dbReference type="GO" id="GO:0050661">
    <property type="term" value="F:NADP binding"/>
    <property type="evidence" value="ECO:0007669"/>
    <property type="project" value="InterPro"/>
</dbReference>
<evidence type="ECO:0000256" key="6">
    <source>
        <dbReference type="ARBA" id="ARBA00023002"/>
    </source>
</evidence>
<sequence>MPGLPLTLIVAATPTLGIGRNCALPWRLKEEMAYFARVTTSAPNDKVNAVIMGRKCWDSIPRTFRPLKDRVNVIISRNPALDIGNREGTHLAGCLDDAIRMLQVRHSRSPLHHIFIIGGAQIYKKAMEHPDTKYILYTRIQKEFDCDCFFPVDFTKDDRWKQQPRAKLQEFINAEVLDLDHSRKDPSVTWEYTLWAKTD</sequence>
<dbReference type="PANTHER" id="PTHR48069">
    <property type="entry name" value="DIHYDROFOLATE REDUCTASE"/>
    <property type="match status" value="1"/>
</dbReference>
<dbReference type="EMBL" id="LXFE01001471">
    <property type="protein sequence ID" value="OLL23581.1"/>
    <property type="molecule type" value="Genomic_DNA"/>
</dbReference>
<name>A0A1U7LM41_NEOID</name>
<comment type="pathway">
    <text evidence="1">Cofactor biosynthesis; tetrahydrofolate biosynthesis; 5,6,7,8-tetrahydrofolate from 7,8-dihydrofolate: step 1/1.</text>
</comment>
<evidence type="ECO:0000256" key="3">
    <source>
        <dbReference type="ARBA" id="ARBA00018886"/>
    </source>
</evidence>
<dbReference type="PRINTS" id="PR00070">
    <property type="entry name" value="DHFR"/>
</dbReference>
<comment type="caution">
    <text evidence="9">The sequence shown here is derived from an EMBL/GenBank/DDBJ whole genome shotgun (WGS) entry which is preliminary data.</text>
</comment>
<dbReference type="GO" id="GO:0046452">
    <property type="term" value="P:dihydrofolate metabolic process"/>
    <property type="evidence" value="ECO:0007669"/>
    <property type="project" value="TreeGrafter"/>
</dbReference>
<dbReference type="GO" id="GO:0046654">
    <property type="term" value="P:tetrahydrofolate biosynthetic process"/>
    <property type="evidence" value="ECO:0007669"/>
    <property type="project" value="UniProtKB-UniPathway"/>
</dbReference>
<evidence type="ECO:0000256" key="4">
    <source>
        <dbReference type="ARBA" id="ARBA00022563"/>
    </source>
</evidence>
<dbReference type="Pfam" id="PF00186">
    <property type="entry name" value="DHFR_1"/>
    <property type="match status" value="1"/>
</dbReference>
<keyword evidence="5" id="KW-0521">NADP</keyword>
<dbReference type="PANTHER" id="PTHR48069:SF3">
    <property type="entry name" value="DIHYDROFOLATE REDUCTASE"/>
    <property type="match status" value="1"/>
</dbReference>
<comment type="similarity">
    <text evidence="7">Belongs to the dihydrofolate reductase family.</text>
</comment>
<dbReference type="InterPro" id="IPR001796">
    <property type="entry name" value="DHFR_dom"/>
</dbReference>
<dbReference type="UniPathway" id="UPA00077">
    <property type="reaction ID" value="UER00158"/>
</dbReference>
<keyword evidence="10" id="KW-1185">Reference proteome</keyword>
<dbReference type="STRING" id="1198029.A0A1U7LM41"/>
<dbReference type="GO" id="GO:0006730">
    <property type="term" value="P:one-carbon metabolic process"/>
    <property type="evidence" value="ECO:0007669"/>
    <property type="project" value="UniProtKB-KW"/>
</dbReference>
<proteinExistence type="inferred from homology"/>
<accession>A0A1U7LM41</accession>
<dbReference type="CDD" id="cd00209">
    <property type="entry name" value="DHFR"/>
    <property type="match status" value="1"/>
</dbReference>
<dbReference type="Gene3D" id="3.40.430.10">
    <property type="entry name" value="Dihydrofolate Reductase, subunit A"/>
    <property type="match status" value="1"/>
</dbReference>
<dbReference type="OrthoDB" id="414698at2759"/>
<evidence type="ECO:0000256" key="2">
    <source>
        <dbReference type="ARBA" id="ARBA00012856"/>
    </source>
</evidence>
<dbReference type="PROSITE" id="PS00075">
    <property type="entry name" value="DHFR_1"/>
    <property type="match status" value="1"/>
</dbReference>
<evidence type="ECO:0000256" key="1">
    <source>
        <dbReference type="ARBA" id="ARBA00004903"/>
    </source>
</evidence>
<gene>
    <name evidence="9" type="ORF">NEOLI_003444</name>
</gene>
<dbReference type="SUPFAM" id="SSF53597">
    <property type="entry name" value="Dihydrofolate reductase-like"/>
    <property type="match status" value="1"/>
</dbReference>
<keyword evidence="4" id="KW-0554">One-carbon metabolism</keyword>
<feature type="domain" description="DHFR" evidence="8">
    <location>
        <begin position="5"/>
        <end position="197"/>
    </location>
</feature>
<evidence type="ECO:0000259" key="8">
    <source>
        <dbReference type="PROSITE" id="PS51330"/>
    </source>
</evidence>
<dbReference type="GO" id="GO:0004146">
    <property type="term" value="F:dihydrofolate reductase activity"/>
    <property type="evidence" value="ECO:0007669"/>
    <property type="project" value="UniProtKB-EC"/>
</dbReference>
<organism evidence="9 10">
    <name type="scientific">Neolecta irregularis (strain DAH-3)</name>
    <dbReference type="NCBI Taxonomy" id="1198029"/>
    <lineage>
        <taxon>Eukaryota</taxon>
        <taxon>Fungi</taxon>
        <taxon>Dikarya</taxon>
        <taxon>Ascomycota</taxon>
        <taxon>Taphrinomycotina</taxon>
        <taxon>Neolectales</taxon>
        <taxon>Neolectaceae</taxon>
        <taxon>Neolecta</taxon>
    </lineage>
</organism>
<dbReference type="EC" id="1.5.1.3" evidence="2"/>
<dbReference type="InterPro" id="IPR012259">
    <property type="entry name" value="DHFR"/>
</dbReference>
<dbReference type="Proteomes" id="UP000186594">
    <property type="component" value="Unassembled WGS sequence"/>
</dbReference>
<dbReference type="OMA" id="NANALPW"/>
<dbReference type="AlphaFoldDB" id="A0A1U7LM41"/>
<keyword evidence="6" id="KW-0560">Oxidoreductase</keyword>
<reference evidence="9 10" key="1">
    <citation type="submission" date="2016-04" db="EMBL/GenBank/DDBJ databases">
        <title>Evolutionary innovation and constraint leading to complex multicellularity in the Ascomycota.</title>
        <authorList>
            <person name="Cisse O."/>
            <person name="Nguyen A."/>
            <person name="Hewitt D.A."/>
            <person name="Jedd G."/>
            <person name="Stajich J.E."/>
        </authorList>
    </citation>
    <scope>NUCLEOTIDE SEQUENCE [LARGE SCALE GENOMIC DNA]</scope>
    <source>
        <strain evidence="9 10">DAH-3</strain>
    </source>
</reference>
<evidence type="ECO:0000313" key="10">
    <source>
        <dbReference type="Proteomes" id="UP000186594"/>
    </source>
</evidence>
<evidence type="ECO:0000313" key="9">
    <source>
        <dbReference type="EMBL" id="OLL23581.1"/>
    </source>
</evidence>